<reference evidence="2 3" key="1">
    <citation type="journal article" date="2007" name="Nature">
        <title>Evolution of genes and genomes on the Drosophila phylogeny.</title>
        <authorList>
            <consortium name="Drosophila 12 Genomes Consortium"/>
            <person name="Clark A.G."/>
            <person name="Eisen M.B."/>
            <person name="Smith D.R."/>
            <person name="Bergman C.M."/>
            <person name="Oliver B."/>
            <person name="Markow T.A."/>
            <person name="Kaufman T.C."/>
            <person name="Kellis M."/>
            <person name="Gelbart W."/>
            <person name="Iyer V.N."/>
            <person name="Pollard D.A."/>
            <person name="Sackton T.B."/>
            <person name="Larracuente A.M."/>
            <person name="Singh N.D."/>
            <person name="Abad J.P."/>
            <person name="Abt D.N."/>
            <person name="Adryan B."/>
            <person name="Aguade M."/>
            <person name="Akashi H."/>
            <person name="Anderson W.W."/>
            <person name="Aquadro C.F."/>
            <person name="Ardell D.H."/>
            <person name="Arguello R."/>
            <person name="Artieri C.G."/>
            <person name="Barbash D.A."/>
            <person name="Barker D."/>
            <person name="Barsanti P."/>
            <person name="Batterham P."/>
            <person name="Batzoglou S."/>
            <person name="Begun D."/>
            <person name="Bhutkar A."/>
            <person name="Blanco E."/>
            <person name="Bosak S.A."/>
            <person name="Bradley R.K."/>
            <person name="Brand A.D."/>
            <person name="Brent M.R."/>
            <person name="Brooks A.N."/>
            <person name="Brown R.H."/>
            <person name="Butlin R.K."/>
            <person name="Caggese C."/>
            <person name="Calvi B.R."/>
            <person name="Bernardo de Carvalho A."/>
            <person name="Caspi A."/>
            <person name="Castrezana S."/>
            <person name="Celniker S.E."/>
            <person name="Chang J.L."/>
            <person name="Chapple C."/>
            <person name="Chatterji S."/>
            <person name="Chinwalla A."/>
            <person name="Civetta A."/>
            <person name="Clifton S.W."/>
            <person name="Comeron J.M."/>
            <person name="Costello J.C."/>
            <person name="Coyne J.A."/>
            <person name="Daub J."/>
            <person name="David R.G."/>
            <person name="Delcher A.L."/>
            <person name="Delehaunty K."/>
            <person name="Do C.B."/>
            <person name="Ebling H."/>
            <person name="Edwards K."/>
            <person name="Eickbush T."/>
            <person name="Evans J.D."/>
            <person name="Filipski A."/>
            <person name="Findeiss S."/>
            <person name="Freyhult E."/>
            <person name="Fulton L."/>
            <person name="Fulton R."/>
            <person name="Garcia A.C."/>
            <person name="Gardiner A."/>
            <person name="Garfield D.A."/>
            <person name="Garvin B.E."/>
            <person name="Gibson G."/>
            <person name="Gilbert D."/>
            <person name="Gnerre S."/>
            <person name="Godfrey J."/>
            <person name="Good R."/>
            <person name="Gotea V."/>
            <person name="Gravely B."/>
            <person name="Greenberg A.J."/>
            <person name="Griffiths-Jones S."/>
            <person name="Gross S."/>
            <person name="Guigo R."/>
            <person name="Gustafson E.A."/>
            <person name="Haerty W."/>
            <person name="Hahn M.W."/>
            <person name="Halligan D.L."/>
            <person name="Halpern A.L."/>
            <person name="Halter G.M."/>
            <person name="Han M.V."/>
            <person name="Heger A."/>
            <person name="Hillier L."/>
            <person name="Hinrichs A.S."/>
            <person name="Holmes I."/>
            <person name="Hoskins R.A."/>
            <person name="Hubisz M.J."/>
            <person name="Hultmark D."/>
            <person name="Huntley M.A."/>
            <person name="Jaffe D.B."/>
            <person name="Jagadeeshan S."/>
            <person name="Jeck W.R."/>
            <person name="Johnson J."/>
            <person name="Jones C.D."/>
            <person name="Jordan W.C."/>
            <person name="Karpen G.H."/>
            <person name="Kataoka E."/>
            <person name="Keightley P.D."/>
            <person name="Kheradpour P."/>
            <person name="Kirkness E.F."/>
            <person name="Koerich L.B."/>
            <person name="Kristiansen K."/>
            <person name="Kudrna D."/>
            <person name="Kulathinal R.J."/>
            <person name="Kumar S."/>
            <person name="Kwok R."/>
            <person name="Lander E."/>
            <person name="Langley C.H."/>
            <person name="Lapoint R."/>
            <person name="Lazzaro B.P."/>
            <person name="Lee S.J."/>
            <person name="Levesque L."/>
            <person name="Li R."/>
            <person name="Lin C.F."/>
            <person name="Lin M.F."/>
            <person name="Lindblad-Toh K."/>
            <person name="Llopart A."/>
            <person name="Long M."/>
            <person name="Low L."/>
            <person name="Lozovsky E."/>
            <person name="Lu J."/>
            <person name="Luo M."/>
            <person name="Machado C.A."/>
            <person name="Makalowski W."/>
            <person name="Marzo M."/>
            <person name="Matsuda M."/>
            <person name="Matzkin L."/>
            <person name="McAllister B."/>
            <person name="McBride C.S."/>
            <person name="McKernan B."/>
            <person name="McKernan K."/>
            <person name="Mendez-Lago M."/>
            <person name="Minx P."/>
            <person name="Mollenhauer M.U."/>
            <person name="Montooth K."/>
            <person name="Mount S.M."/>
            <person name="Mu X."/>
            <person name="Myers E."/>
            <person name="Negre B."/>
            <person name="Newfeld S."/>
            <person name="Nielsen R."/>
            <person name="Noor M.A."/>
            <person name="O'Grady P."/>
            <person name="Pachter L."/>
            <person name="Papaceit M."/>
            <person name="Parisi M.J."/>
            <person name="Parisi M."/>
            <person name="Parts L."/>
            <person name="Pedersen J.S."/>
            <person name="Pesole G."/>
            <person name="Phillippy A.M."/>
            <person name="Ponting C.P."/>
            <person name="Pop M."/>
            <person name="Porcelli D."/>
            <person name="Powell J.R."/>
            <person name="Prohaska S."/>
            <person name="Pruitt K."/>
            <person name="Puig M."/>
            <person name="Quesneville H."/>
            <person name="Ram K.R."/>
            <person name="Rand D."/>
            <person name="Rasmussen M.D."/>
            <person name="Reed L.K."/>
            <person name="Reenan R."/>
            <person name="Reily A."/>
            <person name="Remington K.A."/>
            <person name="Rieger T.T."/>
            <person name="Ritchie M.G."/>
            <person name="Robin C."/>
            <person name="Rogers Y.H."/>
            <person name="Rohde C."/>
            <person name="Rozas J."/>
            <person name="Rubenfield M.J."/>
            <person name="Ruiz A."/>
            <person name="Russo S."/>
            <person name="Salzberg S.L."/>
            <person name="Sanchez-Gracia A."/>
            <person name="Saranga D.J."/>
            <person name="Sato H."/>
            <person name="Schaeffer S.W."/>
            <person name="Schatz M.C."/>
            <person name="Schlenke T."/>
            <person name="Schwartz R."/>
            <person name="Segarra C."/>
            <person name="Singh R.S."/>
            <person name="Sirot L."/>
            <person name="Sirota M."/>
            <person name="Sisneros N.B."/>
            <person name="Smith C.D."/>
            <person name="Smith T.F."/>
            <person name="Spieth J."/>
            <person name="Stage D.E."/>
            <person name="Stark A."/>
            <person name="Stephan W."/>
            <person name="Strausberg R.L."/>
            <person name="Strempel S."/>
            <person name="Sturgill D."/>
            <person name="Sutton G."/>
            <person name="Sutton G.G."/>
            <person name="Tao W."/>
            <person name="Teichmann S."/>
            <person name="Tobari Y.N."/>
            <person name="Tomimura Y."/>
            <person name="Tsolas J.M."/>
            <person name="Valente V.L."/>
            <person name="Venter E."/>
            <person name="Venter J.C."/>
            <person name="Vicario S."/>
            <person name="Vieira F.G."/>
            <person name="Vilella A.J."/>
            <person name="Villasante A."/>
            <person name="Walenz B."/>
            <person name="Wang J."/>
            <person name="Wasserman M."/>
            <person name="Watts T."/>
            <person name="Wilson D."/>
            <person name="Wilson R.K."/>
            <person name="Wing R.A."/>
            <person name="Wolfner M.F."/>
            <person name="Wong A."/>
            <person name="Wong G.K."/>
            <person name="Wu C.I."/>
            <person name="Wu G."/>
            <person name="Yamamoto D."/>
            <person name="Yang H.P."/>
            <person name="Yang S.P."/>
            <person name="Yorke J.A."/>
            <person name="Yoshida K."/>
            <person name="Zdobnov E."/>
            <person name="Zhang P."/>
            <person name="Zhang Y."/>
            <person name="Zimin A.V."/>
            <person name="Baldwin J."/>
            <person name="Abdouelleil A."/>
            <person name="Abdulkadir J."/>
            <person name="Abebe A."/>
            <person name="Abera B."/>
            <person name="Abreu J."/>
            <person name="Acer S.C."/>
            <person name="Aftuck L."/>
            <person name="Alexander A."/>
            <person name="An P."/>
            <person name="Anderson E."/>
            <person name="Anderson S."/>
            <person name="Arachi H."/>
            <person name="Azer M."/>
            <person name="Bachantsang P."/>
            <person name="Barry A."/>
            <person name="Bayul T."/>
            <person name="Berlin A."/>
            <person name="Bessette D."/>
            <person name="Bloom T."/>
            <person name="Blye J."/>
            <person name="Boguslavskiy L."/>
            <person name="Bonnet C."/>
            <person name="Boukhgalter B."/>
            <person name="Bourzgui I."/>
            <person name="Brown A."/>
            <person name="Cahill P."/>
            <person name="Channer S."/>
            <person name="Cheshatsang Y."/>
            <person name="Chuda L."/>
            <person name="Citroen M."/>
            <person name="Collymore A."/>
            <person name="Cooke P."/>
            <person name="Costello M."/>
            <person name="D'Aco K."/>
            <person name="Daza R."/>
            <person name="De Haan G."/>
            <person name="DeGray S."/>
            <person name="DeMaso C."/>
            <person name="Dhargay N."/>
            <person name="Dooley K."/>
            <person name="Dooley E."/>
            <person name="Doricent M."/>
            <person name="Dorje P."/>
            <person name="Dorjee K."/>
            <person name="Dupes A."/>
            <person name="Elong R."/>
            <person name="Falk J."/>
            <person name="Farina A."/>
            <person name="Faro S."/>
            <person name="Ferguson D."/>
            <person name="Fisher S."/>
            <person name="Foley C.D."/>
            <person name="Franke A."/>
            <person name="Friedrich D."/>
            <person name="Gadbois L."/>
            <person name="Gearin G."/>
            <person name="Gearin C.R."/>
            <person name="Giannoukos G."/>
            <person name="Goode T."/>
            <person name="Graham J."/>
            <person name="Grandbois E."/>
            <person name="Grewal S."/>
            <person name="Gyaltsen K."/>
            <person name="Hafez N."/>
            <person name="Hagos B."/>
            <person name="Hall J."/>
            <person name="Henson C."/>
            <person name="Hollinger A."/>
            <person name="Honan T."/>
            <person name="Huard M.D."/>
            <person name="Hughes L."/>
            <person name="Hurhula B."/>
            <person name="Husby M.E."/>
            <person name="Kamat A."/>
            <person name="Kanga B."/>
            <person name="Kashin S."/>
            <person name="Khazanovich D."/>
            <person name="Kisner P."/>
            <person name="Lance K."/>
            <person name="Lara M."/>
            <person name="Lee W."/>
            <person name="Lennon N."/>
            <person name="Letendre F."/>
            <person name="LeVine R."/>
            <person name="Lipovsky A."/>
            <person name="Liu X."/>
            <person name="Liu J."/>
            <person name="Liu S."/>
            <person name="Lokyitsang T."/>
            <person name="Lokyitsang Y."/>
            <person name="Lubonja R."/>
            <person name="Lui A."/>
            <person name="MacDonald P."/>
            <person name="Magnisalis V."/>
            <person name="Maru K."/>
            <person name="Matthews C."/>
            <person name="McCusker W."/>
            <person name="McDonough S."/>
            <person name="Mehta T."/>
            <person name="Meldrim J."/>
            <person name="Meneus L."/>
            <person name="Mihai O."/>
            <person name="Mihalev A."/>
            <person name="Mihova T."/>
            <person name="Mittelman R."/>
            <person name="Mlenga V."/>
            <person name="Montmayeur A."/>
            <person name="Mulrain L."/>
            <person name="Navidi A."/>
            <person name="Naylor J."/>
            <person name="Negash T."/>
            <person name="Nguyen T."/>
            <person name="Nguyen N."/>
            <person name="Nicol R."/>
            <person name="Norbu C."/>
            <person name="Norbu N."/>
            <person name="Novod N."/>
            <person name="O'Neill B."/>
            <person name="Osman S."/>
            <person name="Markiewicz E."/>
            <person name="Oyono O.L."/>
            <person name="Patti C."/>
            <person name="Phunkhang P."/>
            <person name="Pierre F."/>
            <person name="Priest M."/>
            <person name="Raghuraman S."/>
            <person name="Rege F."/>
            <person name="Reyes R."/>
            <person name="Rise C."/>
            <person name="Rogov P."/>
            <person name="Ross K."/>
            <person name="Ryan E."/>
            <person name="Settipalli S."/>
            <person name="Shea T."/>
            <person name="Sherpa N."/>
            <person name="Shi L."/>
            <person name="Shih D."/>
            <person name="Sparrow T."/>
            <person name="Spaulding J."/>
            <person name="Stalker J."/>
            <person name="Stange-Thomann N."/>
            <person name="Stavropoulos S."/>
            <person name="Stone C."/>
            <person name="Strader C."/>
            <person name="Tesfaye S."/>
            <person name="Thomson T."/>
            <person name="Thoulutsang Y."/>
            <person name="Thoulutsang D."/>
            <person name="Topham K."/>
            <person name="Topping I."/>
            <person name="Tsamla T."/>
            <person name="Vassiliev H."/>
            <person name="Vo A."/>
            <person name="Wangchuk T."/>
            <person name="Wangdi T."/>
            <person name="Weiand M."/>
            <person name="Wilkinson J."/>
            <person name="Wilson A."/>
            <person name="Yadav S."/>
            <person name="Young G."/>
            <person name="Yu Q."/>
            <person name="Zembek L."/>
            <person name="Zhong D."/>
            <person name="Zimmer A."/>
            <person name="Zwirko Z."/>
            <person name="Jaffe D.B."/>
            <person name="Alvarez P."/>
            <person name="Brockman W."/>
            <person name="Butler J."/>
            <person name="Chin C."/>
            <person name="Gnerre S."/>
            <person name="Grabherr M."/>
            <person name="Kleber M."/>
            <person name="Mauceli E."/>
            <person name="MacCallum I."/>
        </authorList>
    </citation>
    <scope>NUCLEOTIDE SEQUENCE [LARGE SCALE GENOMIC DNA]</scope>
    <source>
        <strain evidence="3">Tucson 15287-2541.00</strain>
    </source>
</reference>
<dbReference type="eggNOG" id="ENOG502T92A">
    <property type="taxonomic scope" value="Eukaryota"/>
</dbReference>
<feature type="region of interest" description="Disordered" evidence="1">
    <location>
        <begin position="1"/>
        <end position="130"/>
    </location>
</feature>
<dbReference type="EMBL" id="CH916370">
    <property type="protein sequence ID" value="EDV99548.1"/>
    <property type="molecule type" value="Genomic_DNA"/>
</dbReference>
<proteinExistence type="predicted"/>
<organism evidence="3">
    <name type="scientific">Drosophila grimshawi</name>
    <name type="common">Hawaiian fruit fly</name>
    <name type="synonym">Idiomyia grimshawi</name>
    <dbReference type="NCBI Taxonomy" id="7222"/>
    <lineage>
        <taxon>Eukaryota</taxon>
        <taxon>Metazoa</taxon>
        <taxon>Ecdysozoa</taxon>
        <taxon>Arthropoda</taxon>
        <taxon>Hexapoda</taxon>
        <taxon>Insecta</taxon>
        <taxon>Pterygota</taxon>
        <taxon>Neoptera</taxon>
        <taxon>Endopterygota</taxon>
        <taxon>Diptera</taxon>
        <taxon>Brachycera</taxon>
        <taxon>Muscomorpha</taxon>
        <taxon>Ephydroidea</taxon>
        <taxon>Drosophilidae</taxon>
        <taxon>Drosophila</taxon>
        <taxon>Hawaiian Drosophila</taxon>
    </lineage>
</organism>
<evidence type="ECO:0000256" key="1">
    <source>
        <dbReference type="SAM" id="MobiDB-lite"/>
    </source>
</evidence>
<feature type="compositionally biased region" description="Acidic residues" evidence="1">
    <location>
        <begin position="96"/>
        <end position="110"/>
    </location>
</feature>
<dbReference type="HOGENOM" id="CLU_017372_0_0_1"/>
<name>B4JIY4_DROGR</name>
<dbReference type="Proteomes" id="UP000001070">
    <property type="component" value="Unassembled WGS sequence"/>
</dbReference>
<accession>B4JIY4</accession>
<feature type="region of interest" description="Disordered" evidence="1">
    <location>
        <begin position="306"/>
        <end position="326"/>
    </location>
</feature>
<feature type="compositionally biased region" description="Low complexity" evidence="1">
    <location>
        <begin position="662"/>
        <end position="680"/>
    </location>
</feature>
<protein>
    <submittedName>
        <fullName evidence="2">GH12366</fullName>
    </submittedName>
</protein>
<dbReference type="AlphaFoldDB" id="B4JIY4"/>
<feature type="compositionally biased region" description="Polar residues" evidence="1">
    <location>
        <begin position="76"/>
        <end position="91"/>
    </location>
</feature>
<feature type="region of interest" description="Disordered" evidence="1">
    <location>
        <begin position="396"/>
        <end position="548"/>
    </location>
</feature>
<dbReference type="PhylomeDB" id="B4JIY4"/>
<keyword evidence="3" id="KW-1185">Reference proteome</keyword>
<gene>
    <name evidence="2" type="primary">Dgri\GH12366</name>
    <name evidence="2" type="ORF">Dgri_GH12366</name>
</gene>
<dbReference type="OrthoDB" id="7872775at2759"/>
<evidence type="ECO:0000313" key="2">
    <source>
        <dbReference type="EMBL" id="EDV99548.1"/>
    </source>
</evidence>
<feature type="region of interest" description="Disordered" evidence="1">
    <location>
        <begin position="353"/>
        <end position="373"/>
    </location>
</feature>
<feature type="compositionally biased region" description="Basic and acidic residues" evidence="1">
    <location>
        <begin position="489"/>
        <end position="515"/>
    </location>
</feature>
<feature type="region of interest" description="Disordered" evidence="1">
    <location>
        <begin position="177"/>
        <end position="216"/>
    </location>
</feature>
<dbReference type="InParanoid" id="B4JIY4"/>
<dbReference type="STRING" id="7222.B4JIY4"/>
<feature type="region of interest" description="Disordered" evidence="1">
    <location>
        <begin position="634"/>
        <end position="680"/>
    </location>
</feature>
<feature type="compositionally biased region" description="Polar residues" evidence="1">
    <location>
        <begin position="639"/>
        <end position="652"/>
    </location>
</feature>
<dbReference type="FunCoup" id="B4JIY4">
    <property type="interactions" value="140"/>
</dbReference>
<feature type="compositionally biased region" description="Basic residues" evidence="1">
    <location>
        <begin position="182"/>
        <end position="193"/>
    </location>
</feature>
<dbReference type="OMA" id="YIVPNEM"/>
<sequence length="724" mass="79163">MDLFDMVRNAPPPKAVREYTGSSQRKTPIKQIADSAKTDPTTKCLLLASSEGTEVSDDDIEIGSTQPSVRQAVGKMTSSLGKKSNSKTIETNLIDGNDDDDGDDADDDVNDGNGTVNADKAGEDEQPQPMPFKTKAQQKMFAELPLPSKHQQQIGPFHIKPCIVRINRLTQSKIDHLTATISKKKSNKRGRPRKSAEASTAINSPKPNSRNRNRSNKVHIAFNIEIPRLSISSKQSDRVHTPPPNLIRSPNNIRPPFVRREMVRRYGARFFNCVVKVKRIRDFNSSLPKRINNKSVSFSEAVEILGSKPRKSSSTSGGDKCHSVPTRLQRVDATGNVLEDINLGHNMSLKFSRTKLSHNKRSAPSSCNGGRSAKLQRRQSTCVPVTGLASLCIEDSQDEPASNEPGVEYIVPNDVSDNKSEGVRCARTSSPVKRFSSTTTVSDEEDTEESTKANTMKEEPTTKKPKSSSTMRNASNKEPKSPIKNQKSPAKEKKSSTMEKQSSPKENQEQAEHMGKQLQSELKPQPVEPVLNAADPEPTPELEKPATVPGHIELREVSPFALAIIEDVTSTDDILEIQKSDQDVRDLYTPTSRQTTPELLRRLESPVSDCSFKSAIETVGNRRALHIVDRIPSPASPLRQISTPSTLRNGSTPPAAPNTLNSSASSCPASSKQASTTTATTTKTIITTDTNTTTTNSNISIGSPIGEIPNLGDELCLWLLQKSL</sequence>
<feature type="compositionally biased region" description="Basic and acidic residues" evidence="1">
    <location>
        <begin position="449"/>
        <end position="462"/>
    </location>
</feature>
<evidence type="ECO:0000313" key="3">
    <source>
        <dbReference type="Proteomes" id="UP000001070"/>
    </source>
</evidence>
<feature type="region of interest" description="Disordered" evidence="1">
    <location>
        <begin position="233"/>
        <end position="252"/>
    </location>
</feature>